<dbReference type="Proteomes" id="UP001180020">
    <property type="component" value="Unassembled WGS sequence"/>
</dbReference>
<gene>
    <name evidence="1" type="ORF">QJS10_CPB17g01141</name>
</gene>
<accession>A0AAV9CVP1</accession>
<name>A0AAV9CVP1_ACOCL</name>
<reference evidence="1" key="1">
    <citation type="journal article" date="2023" name="Nat. Commun.">
        <title>Diploid and tetraploid genomes of Acorus and the evolution of monocots.</title>
        <authorList>
            <person name="Ma L."/>
            <person name="Liu K.W."/>
            <person name="Li Z."/>
            <person name="Hsiao Y.Y."/>
            <person name="Qi Y."/>
            <person name="Fu T."/>
            <person name="Tang G.D."/>
            <person name="Zhang D."/>
            <person name="Sun W.H."/>
            <person name="Liu D.K."/>
            <person name="Li Y."/>
            <person name="Chen G.Z."/>
            <person name="Liu X.D."/>
            <person name="Liao X.Y."/>
            <person name="Jiang Y.T."/>
            <person name="Yu X."/>
            <person name="Hao Y."/>
            <person name="Huang J."/>
            <person name="Zhao X.W."/>
            <person name="Ke S."/>
            <person name="Chen Y.Y."/>
            <person name="Wu W.L."/>
            <person name="Hsu J.L."/>
            <person name="Lin Y.F."/>
            <person name="Huang M.D."/>
            <person name="Li C.Y."/>
            <person name="Huang L."/>
            <person name="Wang Z.W."/>
            <person name="Zhao X."/>
            <person name="Zhong W.Y."/>
            <person name="Peng D.H."/>
            <person name="Ahmad S."/>
            <person name="Lan S."/>
            <person name="Zhang J.S."/>
            <person name="Tsai W.C."/>
            <person name="Van de Peer Y."/>
            <person name="Liu Z.J."/>
        </authorList>
    </citation>
    <scope>NUCLEOTIDE SEQUENCE</scope>
    <source>
        <strain evidence="1">CP</strain>
    </source>
</reference>
<evidence type="ECO:0000313" key="1">
    <source>
        <dbReference type="EMBL" id="KAK1292652.1"/>
    </source>
</evidence>
<reference evidence="1" key="2">
    <citation type="submission" date="2023-06" db="EMBL/GenBank/DDBJ databases">
        <authorList>
            <person name="Ma L."/>
            <person name="Liu K.-W."/>
            <person name="Li Z."/>
            <person name="Hsiao Y.-Y."/>
            <person name="Qi Y."/>
            <person name="Fu T."/>
            <person name="Tang G."/>
            <person name="Zhang D."/>
            <person name="Sun W.-H."/>
            <person name="Liu D.-K."/>
            <person name="Li Y."/>
            <person name="Chen G.-Z."/>
            <person name="Liu X.-D."/>
            <person name="Liao X.-Y."/>
            <person name="Jiang Y.-T."/>
            <person name="Yu X."/>
            <person name="Hao Y."/>
            <person name="Huang J."/>
            <person name="Zhao X.-W."/>
            <person name="Ke S."/>
            <person name="Chen Y.-Y."/>
            <person name="Wu W.-L."/>
            <person name="Hsu J.-L."/>
            <person name="Lin Y.-F."/>
            <person name="Huang M.-D."/>
            <person name="Li C.-Y."/>
            <person name="Huang L."/>
            <person name="Wang Z.-W."/>
            <person name="Zhao X."/>
            <person name="Zhong W.-Y."/>
            <person name="Peng D.-H."/>
            <person name="Ahmad S."/>
            <person name="Lan S."/>
            <person name="Zhang J.-S."/>
            <person name="Tsai W.-C."/>
            <person name="Van De Peer Y."/>
            <person name="Liu Z.-J."/>
        </authorList>
    </citation>
    <scope>NUCLEOTIDE SEQUENCE</scope>
    <source>
        <strain evidence="1">CP</strain>
        <tissue evidence="1">Leaves</tissue>
    </source>
</reference>
<comment type="caution">
    <text evidence="1">The sequence shown here is derived from an EMBL/GenBank/DDBJ whole genome shotgun (WGS) entry which is preliminary data.</text>
</comment>
<protein>
    <submittedName>
        <fullName evidence="1">Uncharacterized protein</fullName>
    </submittedName>
</protein>
<dbReference type="EMBL" id="JAUJYO010000017">
    <property type="protein sequence ID" value="KAK1292652.1"/>
    <property type="molecule type" value="Genomic_DNA"/>
</dbReference>
<keyword evidence="2" id="KW-1185">Reference proteome</keyword>
<dbReference type="AlphaFoldDB" id="A0AAV9CVP1"/>
<organism evidence="1 2">
    <name type="scientific">Acorus calamus</name>
    <name type="common">Sweet flag</name>
    <dbReference type="NCBI Taxonomy" id="4465"/>
    <lineage>
        <taxon>Eukaryota</taxon>
        <taxon>Viridiplantae</taxon>
        <taxon>Streptophyta</taxon>
        <taxon>Embryophyta</taxon>
        <taxon>Tracheophyta</taxon>
        <taxon>Spermatophyta</taxon>
        <taxon>Magnoliopsida</taxon>
        <taxon>Liliopsida</taxon>
        <taxon>Acoraceae</taxon>
        <taxon>Acorus</taxon>
    </lineage>
</organism>
<proteinExistence type="predicted"/>
<sequence>MLSVIRPSIDELVLQMMDAQAALIGEMENLCDVAEALVAEEERVARSLLKLPSLRDLVMIVADGGGDSDSK</sequence>
<evidence type="ECO:0000313" key="2">
    <source>
        <dbReference type="Proteomes" id="UP001180020"/>
    </source>
</evidence>